<gene>
    <name evidence="2" type="ORF">JAAARDRAFT_715484</name>
</gene>
<reference evidence="3" key="1">
    <citation type="journal article" date="2014" name="Proc. Natl. Acad. Sci. U.S.A.">
        <title>Extensive sampling of basidiomycete genomes demonstrates inadequacy of the white-rot/brown-rot paradigm for wood decay fungi.</title>
        <authorList>
            <person name="Riley R."/>
            <person name="Salamov A.A."/>
            <person name="Brown D.W."/>
            <person name="Nagy L.G."/>
            <person name="Floudas D."/>
            <person name="Held B.W."/>
            <person name="Levasseur A."/>
            <person name="Lombard V."/>
            <person name="Morin E."/>
            <person name="Otillar R."/>
            <person name="Lindquist E.A."/>
            <person name="Sun H."/>
            <person name="LaButti K.M."/>
            <person name="Schmutz J."/>
            <person name="Jabbour D."/>
            <person name="Luo H."/>
            <person name="Baker S.E."/>
            <person name="Pisabarro A.G."/>
            <person name="Walton J.D."/>
            <person name="Blanchette R.A."/>
            <person name="Henrissat B."/>
            <person name="Martin F."/>
            <person name="Cullen D."/>
            <person name="Hibbett D.S."/>
            <person name="Grigoriev I.V."/>
        </authorList>
    </citation>
    <scope>NUCLEOTIDE SEQUENCE [LARGE SCALE GENOMIC DNA]</scope>
    <source>
        <strain evidence="3">MUCL 33604</strain>
    </source>
</reference>
<organism evidence="2 3">
    <name type="scientific">Jaapia argillacea MUCL 33604</name>
    <dbReference type="NCBI Taxonomy" id="933084"/>
    <lineage>
        <taxon>Eukaryota</taxon>
        <taxon>Fungi</taxon>
        <taxon>Dikarya</taxon>
        <taxon>Basidiomycota</taxon>
        <taxon>Agaricomycotina</taxon>
        <taxon>Agaricomycetes</taxon>
        <taxon>Agaricomycetidae</taxon>
        <taxon>Jaapiales</taxon>
        <taxon>Jaapiaceae</taxon>
        <taxon>Jaapia</taxon>
    </lineage>
</organism>
<sequence length="204" mass="22142">MTYPDWLRDAYIAIFERQEPINLEEARRLGLEEVVKISKARHELRAIPALFAFTRSELDEMAGQLLGNVPVVQGDGGISQGQGLEPDEVADVSDEEGCPCPATPLEPPRSPSSHRPSTPTHVELSRSPEPTRLSGPLFSLAPSARSPVVRSPNPPFANLLPPSQSSPRIIEPEAAPPRGEVFRGRGAPIRGRGRGGMKRSPTHL</sequence>
<evidence type="ECO:0000313" key="2">
    <source>
        <dbReference type="EMBL" id="KDQ59119.1"/>
    </source>
</evidence>
<proteinExistence type="predicted"/>
<feature type="compositionally biased region" description="Low complexity" evidence="1">
    <location>
        <begin position="111"/>
        <end position="121"/>
    </location>
</feature>
<feature type="compositionally biased region" description="Pro residues" evidence="1">
    <location>
        <begin position="101"/>
        <end position="110"/>
    </location>
</feature>
<dbReference type="EMBL" id="KL197716">
    <property type="protein sequence ID" value="KDQ59119.1"/>
    <property type="molecule type" value="Genomic_DNA"/>
</dbReference>
<keyword evidence="3" id="KW-1185">Reference proteome</keyword>
<dbReference type="AlphaFoldDB" id="A0A067PWN1"/>
<name>A0A067PWN1_9AGAM</name>
<dbReference type="HOGENOM" id="CLU_1343451_0_0_1"/>
<protein>
    <submittedName>
        <fullName evidence="2">Uncharacterized protein</fullName>
    </submittedName>
</protein>
<feature type="compositionally biased region" description="Basic residues" evidence="1">
    <location>
        <begin position="191"/>
        <end position="204"/>
    </location>
</feature>
<evidence type="ECO:0000313" key="3">
    <source>
        <dbReference type="Proteomes" id="UP000027265"/>
    </source>
</evidence>
<dbReference type="Proteomes" id="UP000027265">
    <property type="component" value="Unassembled WGS sequence"/>
</dbReference>
<dbReference type="InParanoid" id="A0A067PWN1"/>
<evidence type="ECO:0000256" key="1">
    <source>
        <dbReference type="SAM" id="MobiDB-lite"/>
    </source>
</evidence>
<feature type="compositionally biased region" description="Acidic residues" evidence="1">
    <location>
        <begin position="85"/>
        <end position="97"/>
    </location>
</feature>
<accession>A0A067PWN1</accession>
<feature type="region of interest" description="Disordered" evidence="1">
    <location>
        <begin position="76"/>
        <end position="204"/>
    </location>
</feature>